<dbReference type="AlphaFoldDB" id="A0A381SU75"/>
<evidence type="ECO:0000259" key="2">
    <source>
        <dbReference type="Pfam" id="PF00248"/>
    </source>
</evidence>
<dbReference type="PANTHER" id="PTHR43364">
    <property type="entry name" value="NADH-SPECIFIC METHYLGLYOXAL REDUCTASE-RELATED"/>
    <property type="match status" value="1"/>
</dbReference>
<dbReference type="GO" id="GO:0016491">
    <property type="term" value="F:oxidoreductase activity"/>
    <property type="evidence" value="ECO:0007669"/>
    <property type="project" value="UniProtKB-KW"/>
</dbReference>
<evidence type="ECO:0000313" key="3">
    <source>
        <dbReference type="EMBL" id="SVA07506.1"/>
    </source>
</evidence>
<sequence length="332" mass="36951">MERIRLGGTGLKVSPLAFGTMTLGNPVAEDTSLELLDFVVDQGINFIDTANGYNAGLSEEIIGKWMKARGNRERIVLATKVRYAVGGDPDTAGSTPKVIMREVENSLRRLNTDYIDIYYLHQPDDDTPIEITWRALESLVDSGKIRYIGVSNFAAWQVVEAVNLARNRGWTPPTVTQALHNAISRAVETELLPMTRSYDIGTCMYNPLAGGLLTGKYKAGKEADSDTRFAANEMYRKRYWNDPQRAAADQFSRIAAQSSRTSAELALRYMLDHPDVDVTLFGATRREQVEQNLAAFTSSPLSAEELKLCDAIWVELHGPVPQYNRTNTRPQG</sequence>
<gene>
    <name evidence="3" type="ORF">METZ01_LOCUS60360</name>
</gene>
<evidence type="ECO:0000256" key="1">
    <source>
        <dbReference type="ARBA" id="ARBA00023002"/>
    </source>
</evidence>
<dbReference type="EMBL" id="UINC01003576">
    <property type="protein sequence ID" value="SVA07506.1"/>
    <property type="molecule type" value="Genomic_DNA"/>
</dbReference>
<dbReference type="SUPFAM" id="SSF51430">
    <property type="entry name" value="NAD(P)-linked oxidoreductase"/>
    <property type="match status" value="1"/>
</dbReference>
<feature type="domain" description="NADP-dependent oxidoreductase" evidence="2">
    <location>
        <begin position="15"/>
        <end position="313"/>
    </location>
</feature>
<dbReference type="PRINTS" id="PR00069">
    <property type="entry name" value="ALDKETRDTASE"/>
</dbReference>
<dbReference type="InterPro" id="IPR023210">
    <property type="entry name" value="NADP_OxRdtase_dom"/>
</dbReference>
<organism evidence="3">
    <name type="scientific">marine metagenome</name>
    <dbReference type="NCBI Taxonomy" id="408172"/>
    <lineage>
        <taxon>unclassified sequences</taxon>
        <taxon>metagenomes</taxon>
        <taxon>ecological metagenomes</taxon>
    </lineage>
</organism>
<proteinExistence type="predicted"/>
<dbReference type="PANTHER" id="PTHR43364:SF4">
    <property type="entry name" value="NAD(P)-LINKED OXIDOREDUCTASE SUPERFAMILY PROTEIN"/>
    <property type="match status" value="1"/>
</dbReference>
<protein>
    <recommendedName>
        <fullName evidence="2">NADP-dependent oxidoreductase domain-containing protein</fullName>
    </recommendedName>
</protein>
<reference evidence="3" key="1">
    <citation type="submission" date="2018-05" db="EMBL/GenBank/DDBJ databases">
        <authorList>
            <person name="Lanie J.A."/>
            <person name="Ng W.-L."/>
            <person name="Kazmierczak K.M."/>
            <person name="Andrzejewski T.M."/>
            <person name="Davidsen T.M."/>
            <person name="Wayne K.J."/>
            <person name="Tettelin H."/>
            <person name="Glass J.I."/>
            <person name="Rusch D."/>
            <person name="Podicherti R."/>
            <person name="Tsui H.-C.T."/>
            <person name="Winkler M.E."/>
        </authorList>
    </citation>
    <scope>NUCLEOTIDE SEQUENCE</scope>
</reference>
<dbReference type="PROSITE" id="PS00062">
    <property type="entry name" value="ALDOKETO_REDUCTASE_2"/>
    <property type="match status" value="1"/>
</dbReference>
<dbReference type="GO" id="GO:0005829">
    <property type="term" value="C:cytosol"/>
    <property type="evidence" value="ECO:0007669"/>
    <property type="project" value="TreeGrafter"/>
</dbReference>
<dbReference type="InterPro" id="IPR018170">
    <property type="entry name" value="Aldo/ket_reductase_CS"/>
</dbReference>
<dbReference type="InterPro" id="IPR050523">
    <property type="entry name" value="AKR_Detox_Biosynth"/>
</dbReference>
<dbReference type="FunFam" id="3.20.20.100:FF:000004">
    <property type="entry name" value="Oxidoreductase, aldo/keto reductase"/>
    <property type="match status" value="1"/>
</dbReference>
<keyword evidence="1" id="KW-0560">Oxidoreductase</keyword>
<dbReference type="Pfam" id="PF00248">
    <property type="entry name" value="Aldo_ket_red"/>
    <property type="match status" value="1"/>
</dbReference>
<dbReference type="InterPro" id="IPR036812">
    <property type="entry name" value="NAD(P)_OxRdtase_dom_sf"/>
</dbReference>
<name>A0A381SU75_9ZZZZ</name>
<accession>A0A381SU75</accession>
<dbReference type="InterPro" id="IPR020471">
    <property type="entry name" value="AKR"/>
</dbReference>
<dbReference type="Gene3D" id="3.20.20.100">
    <property type="entry name" value="NADP-dependent oxidoreductase domain"/>
    <property type="match status" value="1"/>
</dbReference>